<dbReference type="GO" id="GO:0005576">
    <property type="term" value="C:extracellular region"/>
    <property type="evidence" value="ECO:0007669"/>
    <property type="project" value="UniProtKB-SubCell"/>
</dbReference>
<dbReference type="GO" id="GO:0016810">
    <property type="term" value="F:hydrolase activity, acting on carbon-nitrogen (but not peptide) bonds"/>
    <property type="evidence" value="ECO:0007669"/>
    <property type="project" value="InterPro"/>
</dbReference>
<gene>
    <name evidence="4" type="ORF">AVDCRST_MAG77-3978</name>
</gene>
<dbReference type="GO" id="GO:0005975">
    <property type="term" value="P:carbohydrate metabolic process"/>
    <property type="evidence" value="ECO:0007669"/>
    <property type="project" value="InterPro"/>
</dbReference>
<dbReference type="Gene3D" id="3.20.20.370">
    <property type="entry name" value="Glycoside hydrolase/deacetylase"/>
    <property type="match status" value="1"/>
</dbReference>
<protein>
    <recommendedName>
        <fullName evidence="3">NodB homology domain-containing protein</fullName>
    </recommendedName>
</protein>
<dbReference type="Pfam" id="PF01522">
    <property type="entry name" value="Polysacc_deac_1"/>
    <property type="match status" value="1"/>
</dbReference>
<reference evidence="4" key="1">
    <citation type="submission" date="2020-02" db="EMBL/GenBank/DDBJ databases">
        <authorList>
            <person name="Meier V. D."/>
        </authorList>
    </citation>
    <scope>NUCLEOTIDE SEQUENCE</scope>
    <source>
        <strain evidence="4">AVDCRST_MAG77</strain>
    </source>
</reference>
<keyword evidence="2" id="KW-0732">Signal</keyword>
<dbReference type="SUPFAM" id="SSF88713">
    <property type="entry name" value="Glycoside hydrolase/deacetylase"/>
    <property type="match status" value="1"/>
</dbReference>
<dbReference type="InterPro" id="IPR051398">
    <property type="entry name" value="Polysacch_Deacetylase"/>
</dbReference>
<comment type="subcellular location">
    <subcellularLocation>
        <location evidence="1">Secreted</location>
    </subcellularLocation>
</comment>
<dbReference type="CDD" id="cd10918">
    <property type="entry name" value="CE4_NodB_like_5s_6s"/>
    <property type="match status" value="1"/>
</dbReference>
<evidence type="ECO:0000313" key="4">
    <source>
        <dbReference type="EMBL" id="CAA9282535.1"/>
    </source>
</evidence>
<dbReference type="PANTHER" id="PTHR34216">
    <property type="match status" value="1"/>
</dbReference>
<sequence length="436" mass="48875">MPADYIGFVEVPRYFPETQHNVDGQFHTHFWRHGGVDTFGYPLTNEFWTPGEHGGGAGRMVQYFQRARLEFDLDDRVVVRSLLGDLLEKAQPAEHPAPGIRYFPETGHNVGQSFLVFFEQAGGAAALGYPISEEVEENGRPAQWFERARLEWWPELTPARRVQFGLVGEEHLALVRDDVPAAALQPAEPLPPLKEWVLPPPPRPPRVAWAPVDVPMLYYHQVPSQKQLRDQIVAFREAGREIVSLGRVVDALRGEGPALPAKPLVLTFDDSWVSQIQNGAPVLQAEGVSGTFFVITRYMERVPGYMSWNQARTLKELGFEVESHTQNHPDLDRLLGEDDGAATAEIWESLAELESRLGRSQRFLAYPNGRWNGAVAALTARVYRAAVATGGGLFQSQQNLYQMRRIKAEPSYKPEVLLKAMGHEVPDPAAKEKDSE</sequence>
<accession>A0A6J4JMJ2</accession>
<dbReference type="AlphaFoldDB" id="A0A6J4JMJ2"/>
<dbReference type="InterPro" id="IPR011330">
    <property type="entry name" value="Glyco_hydro/deAcase_b/a-brl"/>
</dbReference>
<dbReference type="PROSITE" id="PS51677">
    <property type="entry name" value="NODB"/>
    <property type="match status" value="1"/>
</dbReference>
<organism evidence="4">
    <name type="scientific">uncultured Chloroflexota bacterium</name>
    <dbReference type="NCBI Taxonomy" id="166587"/>
    <lineage>
        <taxon>Bacteria</taxon>
        <taxon>Bacillati</taxon>
        <taxon>Chloroflexota</taxon>
        <taxon>environmental samples</taxon>
    </lineage>
</organism>
<evidence type="ECO:0000259" key="3">
    <source>
        <dbReference type="PROSITE" id="PS51677"/>
    </source>
</evidence>
<dbReference type="EMBL" id="CADCTC010000209">
    <property type="protein sequence ID" value="CAA9282535.1"/>
    <property type="molecule type" value="Genomic_DNA"/>
</dbReference>
<evidence type="ECO:0000256" key="2">
    <source>
        <dbReference type="ARBA" id="ARBA00022729"/>
    </source>
</evidence>
<dbReference type="PANTHER" id="PTHR34216:SF3">
    <property type="entry name" value="POLY-BETA-1,6-N-ACETYL-D-GLUCOSAMINE N-DEACETYLASE"/>
    <property type="match status" value="1"/>
</dbReference>
<name>A0A6J4JMJ2_9CHLR</name>
<evidence type="ECO:0000256" key="1">
    <source>
        <dbReference type="ARBA" id="ARBA00004613"/>
    </source>
</evidence>
<proteinExistence type="predicted"/>
<feature type="domain" description="NodB homology" evidence="3">
    <location>
        <begin position="262"/>
        <end position="436"/>
    </location>
</feature>
<dbReference type="InterPro" id="IPR002509">
    <property type="entry name" value="NODB_dom"/>
</dbReference>